<evidence type="ECO:0000256" key="6">
    <source>
        <dbReference type="ARBA" id="ARBA00023315"/>
    </source>
</evidence>
<sequence>MTQMRAALTDRAYAAGWRLVRGLPERTARRAFDFGGDWAARRANRAAHHGAGPNQLRRNLARVLAVDPLAVPDELIHASMRSYARYWREAFRLPTLDHAALADSPLMPPPDGLEHLDEALAQGRGVVFVLPHSGNWDMAGVWLVQHYGGLTTVAERLQPESLFERFVAYRESLGFEVFPLTGGEQPPFRQLAQRLRDNKVVCLMGERDLTGKGVPVEFFGERTWMPAGAAKLAIETGAALMPVHAWFTVDEQGREGWGLKTEAPLDVSAGVAAATQQLANRFAANIAEHPADWHMLQPLWERDLSAQRLERIAAAQAVRGDERSAGDAVS</sequence>
<dbReference type="GO" id="GO:0005886">
    <property type="term" value="C:plasma membrane"/>
    <property type="evidence" value="ECO:0007669"/>
    <property type="project" value="UniProtKB-SubCell"/>
</dbReference>
<keyword evidence="2" id="KW-1003">Cell membrane</keyword>
<keyword evidence="3" id="KW-0997">Cell inner membrane</keyword>
<dbReference type="InterPro" id="IPR004960">
    <property type="entry name" value="LipA_acyltrans"/>
</dbReference>
<protein>
    <submittedName>
        <fullName evidence="7">Phosphatidylinositol mannoside acyltransferase</fullName>
        <ecNumber evidence="7">2.3.1.-</ecNumber>
    </submittedName>
</protein>
<dbReference type="EC" id="2.3.1.-" evidence="7"/>
<evidence type="ECO:0000313" key="7">
    <source>
        <dbReference type="EMBL" id="OXR43459.1"/>
    </source>
</evidence>
<reference evidence="7 8" key="1">
    <citation type="submission" date="2017-07" db="EMBL/GenBank/DDBJ databases">
        <title>First draft Genome Sequence of Nocardia cerradoensis isolated from human infection.</title>
        <authorList>
            <person name="Carrasco G."/>
        </authorList>
    </citation>
    <scope>NUCLEOTIDE SEQUENCE [LARGE SCALE GENOMIC DNA]</scope>
    <source>
        <strain evidence="7 8">CNM20130759</strain>
    </source>
</reference>
<organism evidence="7 8">
    <name type="scientific">Nocardia cerradoensis</name>
    <dbReference type="NCBI Taxonomy" id="85688"/>
    <lineage>
        <taxon>Bacteria</taxon>
        <taxon>Bacillati</taxon>
        <taxon>Actinomycetota</taxon>
        <taxon>Actinomycetes</taxon>
        <taxon>Mycobacteriales</taxon>
        <taxon>Nocardiaceae</taxon>
        <taxon>Nocardia</taxon>
    </lineage>
</organism>
<keyword evidence="5" id="KW-0472">Membrane</keyword>
<dbReference type="CDD" id="cd07984">
    <property type="entry name" value="LPLAT_LABLAT-like"/>
    <property type="match status" value="1"/>
</dbReference>
<keyword evidence="6 7" id="KW-0012">Acyltransferase</keyword>
<dbReference type="PANTHER" id="PTHR30606:SF10">
    <property type="entry name" value="PHOSPHATIDYLINOSITOL MANNOSIDE ACYLTRANSFERASE"/>
    <property type="match status" value="1"/>
</dbReference>
<gene>
    <name evidence="7" type="ORF">B7C42_04326</name>
</gene>
<dbReference type="EMBL" id="NGAF01000009">
    <property type="protein sequence ID" value="OXR43459.1"/>
    <property type="molecule type" value="Genomic_DNA"/>
</dbReference>
<dbReference type="GO" id="GO:0009247">
    <property type="term" value="P:glycolipid biosynthetic process"/>
    <property type="evidence" value="ECO:0007669"/>
    <property type="project" value="UniProtKB-ARBA"/>
</dbReference>
<dbReference type="Pfam" id="PF03279">
    <property type="entry name" value="Lip_A_acyltrans"/>
    <property type="match status" value="1"/>
</dbReference>
<dbReference type="Proteomes" id="UP000215506">
    <property type="component" value="Unassembled WGS sequence"/>
</dbReference>
<keyword evidence="4 7" id="KW-0808">Transferase</keyword>
<evidence type="ECO:0000256" key="4">
    <source>
        <dbReference type="ARBA" id="ARBA00022679"/>
    </source>
</evidence>
<evidence type="ECO:0000256" key="3">
    <source>
        <dbReference type="ARBA" id="ARBA00022519"/>
    </source>
</evidence>
<evidence type="ECO:0000256" key="2">
    <source>
        <dbReference type="ARBA" id="ARBA00022475"/>
    </source>
</evidence>
<evidence type="ECO:0000256" key="5">
    <source>
        <dbReference type="ARBA" id="ARBA00023136"/>
    </source>
</evidence>
<dbReference type="GO" id="GO:0016746">
    <property type="term" value="F:acyltransferase activity"/>
    <property type="evidence" value="ECO:0007669"/>
    <property type="project" value="UniProtKB-KW"/>
</dbReference>
<dbReference type="AlphaFoldDB" id="A0A231H3J9"/>
<accession>A0A231H3J9</accession>
<name>A0A231H3J9_9NOCA</name>
<keyword evidence="8" id="KW-1185">Reference proteome</keyword>
<dbReference type="PANTHER" id="PTHR30606">
    <property type="entry name" value="LIPID A BIOSYNTHESIS LAUROYL ACYLTRANSFERASE"/>
    <property type="match status" value="1"/>
</dbReference>
<comment type="subcellular location">
    <subcellularLocation>
        <location evidence="1">Cell inner membrane</location>
    </subcellularLocation>
</comment>
<dbReference type="NCBIfam" id="NF005919">
    <property type="entry name" value="PRK07920.1"/>
    <property type="match status" value="1"/>
</dbReference>
<comment type="caution">
    <text evidence="7">The sequence shown here is derived from an EMBL/GenBank/DDBJ whole genome shotgun (WGS) entry which is preliminary data.</text>
</comment>
<evidence type="ECO:0000313" key="8">
    <source>
        <dbReference type="Proteomes" id="UP000215506"/>
    </source>
</evidence>
<proteinExistence type="predicted"/>
<evidence type="ECO:0000256" key="1">
    <source>
        <dbReference type="ARBA" id="ARBA00004533"/>
    </source>
</evidence>